<evidence type="ECO:0000313" key="3">
    <source>
        <dbReference type="Proteomes" id="UP000626109"/>
    </source>
</evidence>
<feature type="compositionally biased region" description="Basic and acidic residues" evidence="1">
    <location>
        <begin position="88"/>
        <end position="104"/>
    </location>
</feature>
<feature type="compositionally biased region" description="Basic and acidic residues" evidence="1">
    <location>
        <begin position="45"/>
        <end position="56"/>
    </location>
</feature>
<proteinExistence type="predicted"/>
<accession>A0A813KK57</accession>
<protein>
    <submittedName>
        <fullName evidence="2">Uncharacterized protein</fullName>
    </submittedName>
</protein>
<dbReference type="AlphaFoldDB" id="A0A813KK57"/>
<dbReference type="Proteomes" id="UP000626109">
    <property type="component" value="Unassembled WGS sequence"/>
</dbReference>
<feature type="region of interest" description="Disordered" evidence="1">
    <location>
        <begin position="383"/>
        <end position="405"/>
    </location>
</feature>
<feature type="compositionally biased region" description="Acidic residues" evidence="1">
    <location>
        <begin position="1"/>
        <end position="12"/>
    </location>
</feature>
<evidence type="ECO:0000256" key="1">
    <source>
        <dbReference type="SAM" id="MobiDB-lite"/>
    </source>
</evidence>
<evidence type="ECO:0000313" key="2">
    <source>
        <dbReference type="EMBL" id="CAE8702285.1"/>
    </source>
</evidence>
<name>A0A813KK57_POLGL</name>
<feature type="compositionally biased region" description="Basic and acidic residues" evidence="1">
    <location>
        <begin position="117"/>
        <end position="130"/>
    </location>
</feature>
<reference evidence="2" key="1">
    <citation type="submission" date="2021-02" db="EMBL/GenBank/DDBJ databases">
        <authorList>
            <person name="Dougan E. K."/>
            <person name="Rhodes N."/>
            <person name="Thang M."/>
            <person name="Chan C."/>
        </authorList>
    </citation>
    <scope>NUCLEOTIDE SEQUENCE</scope>
</reference>
<feature type="compositionally biased region" description="Basic and acidic residues" evidence="1">
    <location>
        <begin position="433"/>
        <end position="444"/>
    </location>
</feature>
<sequence length="480" mass="49119">MGSEVASEDLVDQEVWNASDVEDWQADEPQASGSEAGEDQSDIEEWTKQLIKDASEHATAANNKDGQPSEKKVSLAERMTMMFPGLTKRAEAEVEEDNGHQDDKDSQEETMALDVEAQDHFSGDERDDRRSRSRSSGSSGSEGWRRRGPSPGRGREEEGGSGGNGSKPSLRDTLSRLSKTYRPPAAATFSAPKSVMPPSSLNSSLALAAQRHASAGPPVPGSLAAQLAAAAKKLAIGAGRGRPGSLGSREIAASGLLASRIAAAAAASRGAPQGSSASTRAIDGWLSRKAGAAASYEASSAPIGSAGGGVARPLPASLRQSLGVTRPIAAAAASRPFGAPLAAHAAAATALSSATAMLANILAGAKPPPGAKADAPKSLGERTRALAASARPAQSEPPRSRLRGRPMGVAIGSSSASSAAAPLRRVLVSGTTGRRESSFAEDARISSGARARGRHQDVPPSAPYKDYGKRCWCPSGPSAV</sequence>
<feature type="region of interest" description="Disordered" evidence="1">
    <location>
        <begin position="1"/>
        <end position="202"/>
    </location>
</feature>
<feature type="region of interest" description="Disordered" evidence="1">
    <location>
        <begin position="429"/>
        <end position="480"/>
    </location>
</feature>
<dbReference type="EMBL" id="CAJNNW010030054">
    <property type="protein sequence ID" value="CAE8702285.1"/>
    <property type="molecule type" value="Genomic_DNA"/>
</dbReference>
<gene>
    <name evidence="2" type="ORF">PGLA2088_LOCUS32369</name>
</gene>
<organism evidence="2 3">
    <name type="scientific">Polarella glacialis</name>
    <name type="common">Dinoflagellate</name>
    <dbReference type="NCBI Taxonomy" id="89957"/>
    <lineage>
        <taxon>Eukaryota</taxon>
        <taxon>Sar</taxon>
        <taxon>Alveolata</taxon>
        <taxon>Dinophyceae</taxon>
        <taxon>Suessiales</taxon>
        <taxon>Suessiaceae</taxon>
        <taxon>Polarella</taxon>
    </lineage>
</organism>
<comment type="caution">
    <text evidence="2">The sequence shown here is derived from an EMBL/GenBank/DDBJ whole genome shotgun (WGS) entry which is preliminary data.</text>
</comment>